<dbReference type="EMBL" id="CAJNOR010002654">
    <property type="protein sequence ID" value="CAF1323869.1"/>
    <property type="molecule type" value="Genomic_DNA"/>
</dbReference>
<dbReference type="EMBL" id="CAJNOJ010000056">
    <property type="protein sequence ID" value="CAF0984000.1"/>
    <property type="molecule type" value="Genomic_DNA"/>
</dbReference>
<feature type="coiled-coil region" evidence="1">
    <location>
        <begin position="222"/>
        <end position="249"/>
    </location>
</feature>
<dbReference type="Pfam" id="PF00076">
    <property type="entry name" value="RRM_1"/>
    <property type="match status" value="1"/>
</dbReference>
<sequence>MTTEHDLERFCARFGNVIECTIFPVDEISRKRSGYVKFASCHSAEKMYHQSRDTPFSIDQSTLDIELGRGASNLSTDEHKKKILTIFNKKSSHSSTTYILHIEGQITNNEELIEYLKSKPLSIKFIEQVDDNGGIVKMGAQVTYNDKELVDRILEQKDERYKTKLVATKTSNKREHESQPSLYAKRSKLSQSIHSSIDFHLRSITKLTRDLHEENEHLQNDKSVLKTNVREQTSKIKQMEAETADLIESSNKAHCIAKCIAEKYKLREEEYQKHSDNSNKVILELETLLKTTNEHFSKAKEEIQYLTNQVASLKRQLEESTNRQSPSIREYEIEQFFLAVEQYLT</sequence>
<feature type="domain" description="RRM" evidence="2">
    <location>
        <begin position="2"/>
        <end position="47"/>
    </location>
</feature>
<evidence type="ECO:0000313" key="6">
    <source>
        <dbReference type="Proteomes" id="UP000663852"/>
    </source>
</evidence>
<feature type="coiled-coil region" evidence="1">
    <location>
        <begin position="296"/>
        <end position="323"/>
    </location>
</feature>
<reference evidence="3" key="1">
    <citation type="submission" date="2021-02" db="EMBL/GenBank/DDBJ databases">
        <authorList>
            <person name="Nowell W R."/>
        </authorList>
    </citation>
    <scope>NUCLEOTIDE SEQUENCE</scope>
</reference>
<evidence type="ECO:0000256" key="1">
    <source>
        <dbReference type="SAM" id="Coils"/>
    </source>
</evidence>
<name>A0A814FEJ5_ADIRI</name>
<accession>A0A814FEJ5</accession>
<proteinExistence type="predicted"/>
<keyword evidence="1" id="KW-0175">Coiled coil</keyword>
<dbReference type="InterPro" id="IPR035979">
    <property type="entry name" value="RBD_domain_sf"/>
</dbReference>
<dbReference type="InterPro" id="IPR000504">
    <property type="entry name" value="RRM_dom"/>
</dbReference>
<dbReference type="GO" id="GO:0003723">
    <property type="term" value="F:RNA binding"/>
    <property type="evidence" value="ECO:0007669"/>
    <property type="project" value="InterPro"/>
</dbReference>
<dbReference type="Gene3D" id="3.30.70.330">
    <property type="match status" value="1"/>
</dbReference>
<keyword evidence="5" id="KW-1185">Reference proteome</keyword>
<organism evidence="3 6">
    <name type="scientific">Adineta ricciae</name>
    <name type="common">Rotifer</name>
    <dbReference type="NCBI Taxonomy" id="249248"/>
    <lineage>
        <taxon>Eukaryota</taxon>
        <taxon>Metazoa</taxon>
        <taxon>Spiralia</taxon>
        <taxon>Gnathifera</taxon>
        <taxon>Rotifera</taxon>
        <taxon>Eurotatoria</taxon>
        <taxon>Bdelloidea</taxon>
        <taxon>Adinetida</taxon>
        <taxon>Adinetidae</taxon>
        <taxon>Adineta</taxon>
    </lineage>
</organism>
<dbReference type="Proteomes" id="UP000663852">
    <property type="component" value="Unassembled WGS sequence"/>
</dbReference>
<dbReference type="CDD" id="cd00590">
    <property type="entry name" value="RRM_SF"/>
    <property type="match status" value="1"/>
</dbReference>
<dbReference type="InterPro" id="IPR012677">
    <property type="entry name" value="Nucleotide-bd_a/b_plait_sf"/>
</dbReference>
<gene>
    <name evidence="3" type="ORF">EDS130_LOCUS14025</name>
    <name evidence="4" type="ORF">XAT740_LOCUS30061</name>
</gene>
<evidence type="ECO:0000259" key="2">
    <source>
        <dbReference type="Pfam" id="PF00076"/>
    </source>
</evidence>
<evidence type="ECO:0000313" key="3">
    <source>
        <dbReference type="EMBL" id="CAF0984000.1"/>
    </source>
</evidence>
<protein>
    <recommendedName>
        <fullName evidence="2">RRM domain-containing protein</fullName>
    </recommendedName>
</protein>
<dbReference type="OrthoDB" id="9988455at2759"/>
<comment type="caution">
    <text evidence="3">The sequence shown here is derived from an EMBL/GenBank/DDBJ whole genome shotgun (WGS) entry which is preliminary data.</text>
</comment>
<dbReference type="AlphaFoldDB" id="A0A814FEJ5"/>
<dbReference type="SUPFAM" id="SSF54928">
    <property type="entry name" value="RNA-binding domain, RBD"/>
    <property type="match status" value="1"/>
</dbReference>
<evidence type="ECO:0000313" key="5">
    <source>
        <dbReference type="Proteomes" id="UP000663828"/>
    </source>
</evidence>
<dbReference type="Proteomes" id="UP000663828">
    <property type="component" value="Unassembled WGS sequence"/>
</dbReference>
<evidence type="ECO:0000313" key="4">
    <source>
        <dbReference type="EMBL" id="CAF1323869.1"/>
    </source>
</evidence>